<sequence length="206" mass="24132">MIREVSDEKIVKEGFYQAFYKEENFEILLSKINKGVLLDAHKHEHEQFGFCFWGKFNFIVENTSYDIEKNTSYLIDKNLEHSANSDEDFFALDFKYIDKDKVKISPLSSIISGKKIKINDVTLGKHKLFRVMSQEEAASITIDKSSNFDFFLVTEKQIAIWNAGKEINLYPMKIYKLEGCTNEDFDLRINNPDEEMLIIQISRRET</sequence>
<name>A0A4U7JHS5_9FIRM</name>
<gene>
    <name evidence="1" type="ORF">EHE19_015390</name>
</gene>
<protein>
    <submittedName>
        <fullName evidence="1">Uncharacterized protein</fullName>
    </submittedName>
</protein>
<evidence type="ECO:0000313" key="2">
    <source>
        <dbReference type="Proteomes" id="UP000306409"/>
    </source>
</evidence>
<evidence type="ECO:0000313" key="1">
    <source>
        <dbReference type="EMBL" id="QNU66250.1"/>
    </source>
</evidence>
<keyword evidence="2" id="KW-1185">Reference proteome</keyword>
<dbReference type="Proteomes" id="UP000306409">
    <property type="component" value="Chromosome"/>
</dbReference>
<reference evidence="1 2" key="1">
    <citation type="submission" date="2020-09" db="EMBL/GenBank/DDBJ databases">
        <title>Characterization and genome sequencing of Ruminiclostridium sp. nov. MA18.</title>
        <authorList>
            <person name="Rettenmaier R."/>
            <person name="Kowollik M.-L."/>
            <person name="Liebl W."/>
            <person name="Zverlov V."/>
        </authorList>
    </citation>
    <scope>NUCLEOTIDE SEQUENCE [LARGE SCALE GENOMIC DNA]</scope>
    <source>
        <strain evidence="1 2">MA18</strain>
    </source>
</reference>
<dbReference type="EMBL" id="CP061336">
    <property type="protein sequence ID" value="QNU66250.1"/>
    <property type="molecule type" value="Genomic_DNA"/>
</dbReference>
<dbReference type="KEGG" id="rher:EHE19_015390"/>
<dbReference type="RefSeq" id="WP_137696994.1">
    <property type="nucleotide sequence ID" value="NZ_CP061336.1"/>
</dbReference>
<dbReference type="InterPro" id="IPR011051">
    <property type="entry name" value="RmlC_Cupin_sf"/>
</dbReference>
<dbReference type="InterPro" id="IPR014710">
    <property type="entry name" value="RmlC-like_jellyroll"/>
</dbReference>
<dbReference type="SUPFAM" id="SSF51182">
    <property type="entry name" value="RmlC-like cupins"/>
    <property type="match status" value="1"/>
</dbReference>
<accession>A0A4U7JHS5</accession>
<organism evidence="1 2">
    <name type="scientific">Ruminiclostridium herbifermentans</name>
    <dbReference type="NCBI Taxonomy" id="2488810"/>
    <lineage>
        <taxon>Bacteria</taxon>
        <taxon>Bacillati</taxon>
        <taxon>Bacillota</taxon>
        <taxon>Clostridia</taxon>
        <taxon>Eubacteriales</taxon>
        <taxon>Oscillospiraceae</taxon>
        <taxon>Ruminiclostridium</taxon>
    </lineage>
</organism>
<proteinExistence type="predicted"/>
<dbReference type="OrthoDB" id="9811153at2"/>
<dbReference type="Gene3D" id="2.60.120.10">
    <property type="entry name" value="Jelly Rolls"/>
    <property type="match status" value="1"/>
</dbReference>
<dbReference type="AlphaFoldDB" id="A0A4U7JHS5"/>